<evidence type="ECO:0000313" key="3">
    <source>
        <dbReference type="EMBL" id="MDR7071791.1"/>
    </source>
</evidence>
<keyword evidence="1" id="KW-0812">Transmembrane</keyword>
<dbReference type="Pfam" id="PF06713">
    <property type="entry name" value="bPH_4"/>
    <property type="match status" value="1"/>
</dbReference>
<keyword evidence="4" id="KW-1185">Reference proteome</keyword>
<gene>
    <name evidence="3" type="ORF">J2X07_000766</name>
</gene>
<keyword evidence="1" id="KW-1133">Transmembrane helix</keyword>
<feature type="transmembrane region" description="Helical" evidence="1">
    <location>
        <begin position="40"/>
        <end position="58"/>
    </location>
</feature>
<feature type="transmembrane region" description="Helical" evidence="1">
    <location>
        <begin position="7"/>
        <end position="28"/>
    </location>
</feature>
<organism evidence="3 4">
    <name type="scientific">Fictibacillus barbaricus</name>
    <dbReference type="NCBI Taxonomy" id="182136"/>
    <lineage>
        <taxon>Bacteria</taxon>
        <taxon>Bacillati</taxon>
        <taxon>Bacillota</taxon>
        <taxon>Bacilli</taxon>
        <taxon>Bacillales</taxon>
        <taxon>Fictibacillaceae</taxon>
        <taxon>Fictibacillus</taxon>
    </lineage>
</organism>
<dbReference type="RefSeq" id="WP_310256574.1">
    <property type="nucleotide sequence ID" value="NZ_JAVDWA010000001.1"/>
</dbReference>
<sequence length="142" mass="15983">MKFQSKIDLWLVILIFGALAISFGSALVPVLKGDASMNQALVTVLLAVFFSGLFIWLMKTTYYVLDDKELIIRSGPIRKKIHYYEIKSARKSRNPISSPALSLKRIEILHVFGMALISPKDRDKFLTLLAKKCPNASIVIDK</sequence>
<reference evidence="3 4" key="1">
    <citation type="submission" date="2023-07" db="EMBL/GenBank/DDBJ databases">
        <title>Sorghum-associated microbial communities from plants grown in Nebraska, USA.</title>
        <authorList>
            <person name="Schachtman D."/>
        </authorList>
    </citation>
    <scope>NUCLEOTIDE SEQUENCE [LARGE SCALE GENOMIC DNA]</scope>
    <source>
        <strain evidence="3 4">BE211</strain>
    </source>
</reference>
<evidence type="ECO:0000259" key="2">
    <source>
        <dbReference type="Pfam" id="PF06713"/>
    </source>
</evidence>
<comment type="caution">
    <text evidence="3">The sequence shown here is derived from an EMBL/GenBank/DDBJ whole genome shotgun (WGS) entry which is preliminary data.</text>
</comment>
<evidence type="ECO:0000256" key="1">
    <source>
        <dbReference type="SAM" id="Phobius"/>
    </source>
</evidence>
<evidence type="ECO:0000313" key="4">
    <source>
        <dbReference type="Proteomes" id="UP001258181"/>
    </source>
</evidence>
<proteinExistence type="predicted"/>
<dbReference type="InterPro" id="IPR009589">
    <property type="entry name" value="PH_YyaB-like"/>
</dbReference>
<dbReference type="EMBL" id="JAVDWA010000001">
    <property type="protein sequence ID" value="MDR7071791.1"/>
    <property type="molecule type" value="Genomic_DNA"/>
</dbReference>
<keyword evidence="1" id="KW-0472">Membrane</keyword>
<feature type="domain" description="Uncharacterized protein YyaB-like PH" evidence="2">
    <location>
        <begin position="61"/>
        <end position="133"/>
    </location>
</feature>
<dbReference type="Proteomes" id="UP001258181">
    <property type="component" value="Unassembled WGS sequence"/>
</dbReference>
<protein>
    <recommendedName>
        <fullName evidence="2">Uncharacterized protein YyaB-like PH domain-containing protein</fullName>
    </recommendedName>
</protein>
<name>A0ABU1TX47_9BACL</name>
<accession>A0ABU1TX47</accession>